<protein>
    <recommendedName>
        <fullName evidence="2">N-acetyltransferase domain-containing protein</fullName>
    </recommendedName>
</protein>
<accession>A0A645I264</accession>
<evidence type="ECO:0008006" key="2">
    <source>
        <dbReference type="Google" id="ProtNLM"/>
    </source>
</evidence>
<dbReference type="Gene3D" id="3.40.630.30">
    <property type="match status" value="1"/>
</dbReference>
<dbReference type="EMBL" id="VSSQ01105247">
    <property type="protein sequence ID" value="MPN45391.1"/>
    <property type="molecule type" value="Genomic_DNA"/>
</dbReference>
<organism evidence="1">
    <name type="scientific">bioreactor metagenome</name>
    <dbReference type="NCBI Taxonomy" id="1076179"/>
    <lineage>
        <taxon>unclassified sequences</taxon>
        <taxon>metagenomes</taxon>
        <taxon>ecological metagenomes</taxon>
    </lineage>
</organism>
<dbReference type="SUPFAM" id="SSF55729">
    <property type="entry name" value="Acyl-CoA N-acyltransferases (Nat)"/>
    <property type="match status" value="1"/>
</dbReference>
<evidence type="ECO:0000313" key="1">
    <source>
        <dbReference type="EMBL" id="MPN45391.1"/>
    </source>
</evidence>
<dbReference type="InterPro" id="IPR016181">
    <property type="entry name" value="Acyl_CoA_acyltransferase"/>
</dbReference>
<name>A0A645I264_9ZZZZ</name>
<reference evidence="1" key="1">
    <citation type="submission" date="2019-08" db="EMBL/GenBank/DDBJ databases">
        <authorList>
            <person name="Kucharzyk K."/>
            <person name="Murdoch R.W."/>
            <person name="Higgins S."/>
            <person name="Loffler F."/>
        </authorList>
    </citation>
    <scope>NUCLEOTIDE SEQUENCE</scope>
</reference>
<comment type="caution">
    <text evidence="1">The sequence shown here is derived from an EMBL/GenBank/DDBJ whole genome shotgun (WGS) entry which is preliminary data.</text>
</comment>
<gene>
    <name evidence="1" type="ORF">SDC9_192958</name>
</gene>
<dbReference type="AlphaFoldDB" id="A0A645I264"/>
<proteinExistence type="predicted"/>
<sequence>MDELVRLHSIYLNYGDGIRPHFQAVLQNPATVALKYVLDQEIVGILIYAEGISLSGPHPELIERIRTLANGAKVYTGDAVLVSSRCRGMGVADALYRRASALLEERGTELMLHELWVYPNGSIPSRPVLKFFGPYLFLGQFEGFYKDFYHYGYVCPICGEHCICAAELYLSRLKGDSVEWNESDWA</sequence>